<reference evidence="2" key="1">
    <citation type="journal article" date="2019" name="Int. J. Syst. Evol. Microbiol.">
        <title>The Global Catalogue of Microorganisms (GCM) 10K type strain sequencing project: providing services to taxonomists for standard genome sequencing and annotation.</title>
        <authorList>
            <consortium name="The Broad Institute Genomics Platform"/>
            <consortium name="The Broad Institute Genome Sequencing Center for Infectious Disease"/>
            <person name="Wu L."/>
            <person name="Ma J."/>
        </authorList>
    </citation>
    <scope>NUCLEOTIDE SEQUENCE [LARGE SCALE GENOMIC DNA]</scope>
    <source>
        <strain evidence="2">KCTC 32141</strain>
    </source>
</reference>
<evidence type="ECO:0000313" key="2">
    <source>
        <dbReference type="Proteomes" id="UP001597533"/>
    </source>
</evidence>
<accession>A0ABW5WU42</accession>
<evidence type="ECO:0000313" key="1">
    <source>
        <dbReference type="EMBL" id="MFD2824816.1"/>
    </source>
</evidence>
<sequence>MYRNSIDVISIEGIHVDEGSLWKLQDNLLVLEDDDQFVTHDLTKDFTLDE</sequence>
<name>A0ABW5WU42_9FLAO</name>
<dbReference type="EMBL" id="JBHUOV010000017">
    <property type="protein sequence ID" value="MFD2824816.1"/>
    <property type="molecule type" value="Genomic_DNA"/>
</dbReference>
<gene>
    <name evidence="1" type="ORF">ACFS5M_14125</name>
</gene>
<dbReference type="RefSeq" id="WP_183490189.1">
    <property type="nucleotide sequence ID" value="NZ_JBHUOV010000017.1"/>
</dbReference>
<organism evidence="1 2">
    <name type="scientific">Lacinutrix iliipiscaria</name>
    <dbReference type="NCBI Taxonomy" id="1230532"/>
    <lineage>
        <taxon>Bacteria</taxon>
        <taxon>Pseudomonadati</taxon>
        <taxon>Bacteroidota</taxon>
        <taxon>Flavobacteriia</taxon>
        <taxon>Flavobacteriales</taxon>
        <taxon>Flavobacteriaceae</taxon>
        <taxon>Lacinutrix</taxon>
    </lineage>
</organism>
<dbReference type="Proteomes" id="UP001597533">
    <property type="component" value="Unassembled WGS sequence"/>
</dbReference>
<protein>
    <submittedName>
        <fullName evidence="1">Uncharacterized protein</fullName>
    </submittedName>
</protein>
<proteinExistence type="predicted"/>
<comment type="caution">
    <text evidence="1">The sequence shown here is derived from an EMBL/GenBank/DDBJ whole genome shotgun (WGS) entry which is preliminary data.</text>
</comment>
<keyword evidence="2" id="KW-1185">Reference proteome</keyword>